<dbReference type="SUPFAM" id="SSF82784">
    <property type="entry name" value="OsmC-like"/>
    <property type="match status" value="1"/>
</dbReference>
<comment type="caution">
    <text evidence="2">The sequence shown here is derived from an EMBL/GenBank/DDBJ whole genome shotgun (WGS) entry which is preliminary data.</text>
</comment>
<dbReference type="Gene3D" id="3.30.300.20">
    <property type="match status" value="1"/>
</dbReference>
<accession>A0A9P5TR24</accession>
<dbReference type="PANTHER" id="PTHR33797:SF2">
    <property type="entry name" value="ORGANIC HYDROPEROXIDE RESISTANCE PROTEIN-LIKE"/>
    <property type="match status" value="1"/>
</dbReference>
<proteinExistence type="inferred from homology"/>
<evidence type="ECO:0000256" key="1">
    <source>
        <dbReference type="ARBA" id="ARBA00007378"/>
    </source>
</evidence>
<dbReference type="PANTHER" id="PTHR33797">
    <property type="entry name" value="ORGANIC HYDROPEROXIDE RESISTANCE PROTEIN-LIKE"/>
    <property type="match status" value="1"/>
</dbReference>
<gene>
    <name evidence="2" type="ORF">CPB84DRAFT_1834731</name>
</gene>
<evidence type="ECO:0000313" key="3">
    <source>
        <dbReference type="Proteomes" id="UP000724874"/>
    </source>
</evidence>
<dbReference type="Pfam" id="PF02566">
    <property type="entry name" value="OsmC"/>
    <property type="match status" value="1"/>
</dbReference>
<reference evidence="2" key="1">
    <citation type="submission" date="2020-11" db="EMBL/GenBank/DDBJ databases">
        <authorList>
            <consortium name="DOE Joint Genome Institute"/>
            <person name="Ahrendt S."/>
            <person name="Riley R."/>
            <person name="Andreopoulos W."/>
            <person name="LaButti K."/>
            <person name="Pangilinan J."/>
            <person name="Ruiz-duenas F.J."/>
            <person name="Barrasa J.M."/>
            <person name="Sanchez-Garcia M."/>
            <person name="Camarero S."/>
            <person name="Miyauchi S."/>
            <person name="Serrano A."/>
            <person name="Linde D."/>
            <person name="Babiker R."/>
            <person name="Drula E."/>
            <person name="Ayuso-Fernandez I."/>
            <person name="Pacheco R."/>
            <person name="Padilla G."/>
            <person name="Ferreira P."/>
            <person name="Barriuso J."/>
            <person name="Kellner H."/>
            <person name="Castanera R."/>
            <person name="Alfaro M."/>
            <person name="Ramirez L."/>
            <person name="Pisabarro A.G."/>
            <person name="Kuo A."/>
            <person name="Tritt A."/>
            <person name="Lipzen A."/>
            <person name="He G."/>
            <person name="Yan M."/>
            <person name="Ng V."/>
            <person name="Cullen D."/>
            <person name="Martin F."/>
            <person name="Rosso M.-N."/>
            <person name="Henrissat B."/>
            <person name="Hibbett D."/>
            <person name="Martinez A.T."/>
            <person name="Grigoriev I.V."/>
        </authorList>
    </citation>
    <scope>NUCLEOTIDE SEQUENCE</scope>
    <source>
        <strain evidence="2">AH 44721</strain>
    </source>
</reference>
<dbReference type="InterPro" id="IPR019953">
    <property type="entry name" value="OHR"/>
</dbReference>
<dbReference type="InterPro" id="IPR003718">
    <property type="entry name" value="OsmC/Ohr_fam"/>
</dbReference>
<sequence length="156" mass="16167">MFAPAARTLLASSIRSGASRRTPSALKLSYGASRTVITLKEVKYTANAVASGAGRNGARGTGKGENPEQLFAMGYSACLLGAIQAMARKQGKTEMAKNAKVYTSVNIGEPNGLPGFGLSVDIKVEGVDDELLKAGHEFCPYSRALGQGAVVTISKA</sequence>
<dbReference type="InterPro" id="IPR036102">
    <property type="entry name" value="OsmC/Ohrsf"/>
</dbReference>
<name>A0A9P5TR24_GYMJU</name>
<dbReference type="OrthoDB" id="60422at2759"/>
<organism evidence="2 3">
    <name type="scientific">Gymnopilus junonius</name>
    <name type="common">Spectacular rustgill mushroom</name>
    <name type="synonym">Gymnopilus spectabilis subsp. junonius</name>
    <dbReference type="NCBI Taxonomy" id="109634"/>
    <lineage>
        <taxon>Eukaryota</taxon>
        <taxon>Fungi</taxon>
        <taxon>Dikarya</taxon>
        <taxon>Basidiomycota</taxon>
        <taxon>Agaricomycotina</taxon>
        <taxon>Agaricomycetes</taxon>
        <taxon>Agaricomycetidae</taxon>
        <taxon>Agaricales</taxon>
        <taxon>Agaricineae</taxon>
        <taxon>Hymenogastraceae</taxon>
        <taxon>Gymnopilus</taxon>
    </lineage>
</organism>
<dbReference type="InterPro" id="IPR015946">
    <property type="entry name" value="KH_dom-like_a/b"/>
</dbReference>
<dbReference type="EMBL" id="JADNYJ010000013">
    <property type="protein sequence ID" value="KAF8907877.1"/>
    <property type="molecule type" value="Genomic_DNA"/>
</dbReference>
<dbReference type="GO" id="GO:0006979">
    <property type="term" value="P:response to oxidative stress"/>
    <property type="evidence" value="ECO:0007669"/>
    <property type="project" value="InterPro"/>
</dbReference>
<evidence type="ECO:0000313" key="2">
    <source>
        <dbReference type="EMBL" id="KAF8907877.1"/>
    </source>
</evidence>
<dbReference type="Proteomes" id="UP000724874">
    <property type="component" value="Unassembled WGS sequence"/>
</dbReference>
<protein>
    <submittedName>
        <fullName evidence="2">OsmC/Ohr family</fullName>
    </submittedName>
</protein>
<keyword evidence="3" id="KW-1185">Reference proteome</keyword>
<dbReference type="AlphaFoldDB" id="A0A9P5TR24"/>
<comment type="similarity">
    <text evidence="1">Belongs to the OsmC/Ohr family.</text>
</comment>